<organism evidence="1 2">
    <name type="scientific">Prorocentrum cordatum</name>
    <dbReference type="NCBI Taxonomy" id="2364126"/>
    <lineage>
        <taxon>Eukaryota</taxon>
        <taxon>Sar</taxon>
        <taxon>Alveolata</taxon>
        <taxon>Dinophyceae</taxon>
        <taxon>Prorocentrales</taxon>
        <taxon>Prorocentraceae</taxon>
        <taxon>Prorocentrum</taxon>
    </lineage>
</organism>
<dbReference type="SUPFAM" id="SSF53335">
    <property type="entry name" value="S-adenosyl-L-methionine-dependent methyltransferases"/>
    <property type="match status" value="1"/>
</dbReference>
<dbReference type="InterPro" id="IPR029063">
    <property type="entry name" value="SAM-dependent_MTases_sf"/>
</dbReference>
<reference evidence="1" key="1">
    <citation type="submission" date="2023-10" db="EMBL/GenBank/DDBJ databases">
        <authorList>
            <person name="Chen Y."/>
            <person name="Shah S."/>
            <person name="Dougan E. K."/>
            <person name="Thang M."/>
            <person name="Chan C."/>
        </authorList>
    </citation>
    <scope>NUCLEOTIDE SEQUENCE [LARGE SCALE GENOMIC DNA]</scope>
</reference>
<evidence type="ECO:0000313" key="1">
    <source>
        <dbReference type="EMBL" id="CAK0901035.1"/>
    </source>
</evidence>
<dbReference type="Proteomes" id="UP001189429">
    <property type="component" value="Unassembled WGS sequence"/>
</dbReference>
<proteinExistence type="predicted"/>
<sequence>HLHRQTRTYRTLAENGDWAGRLRERPGLEAWLECCIVALNTTWLEGDACWPKLSALGQARHVTAARARAFWTLEWRVEAFLGPQPEPLPSAPASTFLASRSISHTWEAVRRAEELSWARALPGLPPEDRCATLRVVDLCGERMACWFNDPLSTLALLDTAPVRPKLGRVMCERESLLPLARGLLERGLVIPSQEADLLKIQGKPLLNGLIGAPRSQVAREDPEGKEVLRPMILTATNDVSLDFGGDTGALPYFAQWRSIALGPDEELAWSFDDLTGAFYPYRLPDAWAPLFAFDAVFDAASLGLGVPFGGQVYLGAVAMPMGYKHAMGLVQYVHRRMLSEAGLGPSPLPRGREVRKDRSVPAQRGGSALRELWQLYCDDADYAELARRRSEPAGGFAASARDRYAQRDAPLSEKSGARAPSCQRLGALVDGRDGRVRAPPSRAALCAQLAAHLLAEAVSRKEAQVVAGHWCHLSCIRRECGTVFRRLWRTIAHWDGGRRNLLSADVCAELALALSLLPLHEFDPPTPVDSMIPASGASERGGGACWTRSLRPEFRDSALSVLAQGQGANRGEAGIIELFGGIGGGRMALERLGIEVCPHASAEVFEPAKRAAQQRWPDCVELGGVRSITAESLRSLLAKAPHLRVPFALGGSPCQGAARANAAAGGWAEALAQPVRHIPRVATLAREACPELAALPLAENASSMSEEGRRHFNRALGSVPIELCASGCSLARRPRLHWLDFPLGPQTPELSWEVEAGAIRGTLRGAWPFWAEWLESGASRPRGERGARATFTRPIPREEPPVAPAGLASTGPAARARWEADQYRYAPYQNKLGNRVYDRQGCLRPLTSAERAVRLGFPAKNCPWAVPMSAGFSGREVEDARRGLYGNTFSAPVVAMLLGRGLLAAGALVDEYLRQLLGKAPADASSKQVHDAMREGLARSVISKGSDARIASGHVHNPAGWPRRGVEAHMWQWK</sequence>
<feature type="non-terminal residue" evidence="1">
    <location>
        <position position="1"/>
    </location>
</feature>
<dbReference type="Gene3D" id="3.40.50.150">
    <property type="entry name" value="Vaccinia Virus protein VP39"/>
    <property type="match status" value="1"/>
</dbReference>
<dbReference type="EMBL" id="CAUYUJ010020867">
    <property type="protein sequence ID" value="CAK0901035.1"/>
    <property type="molecule type" value="Genomic_DNA"/>
</dbReference>
<keyword evidence="2" id="KW-1185">Reference proteome</keyword>
<name>A0ABN9XMC9_9DINO</name>
<feature type="non-terminal residue" evidence="1">
    <location>
        <position position="974"/>
    </location>
</feature>
<comment type="caution">
    <text evidence="1">The sequence shown here is derived from an EMBL/GenBank/DDBJ whole genome shotgun (WGS) entry which is preliminary data.</text>
</comment>
<protein>
    <recommendedName>
        <fullName evidence="3">DNA (cytosine-5-)-methyltransferase</fullName>
    </recommendedName>
</protein>
<evidence type="ECO:0000313" key="2">
    <source>
        <dbReference type="Proteomes" id="UP001189429"/>
    </source>
</evidence>
<gene>
    <name evidence="1" type="ORF">PCOR1329_LOCUS78134</name>
</gene>
<evidence type="ECO:0008006" key="3">
    <source>
        <dbReference type="Google" id="ProtNLM"/>
    </source>
</evidence>
<accession>A0ABN9XMC9</accession>